<dbReference type="InParanoid" id="A0A1Y2F9G0"/>
<dbReference type="Pfam" id="PF07713">
    <property type="entry name" value="DUF1604"/>
    <property type="match status" value="1"/>
</dbReference>
<feature type="region of interest" description="Disordered" evidence="1">
    <location>
        <begin position="282"/>
        <end position="301"/>
    </location>
</feature>
<feature type="compositionally biased region" description="Basic and acidic residues" evidence="1">
    <location>
        <begin position="919"/>
        <end position="933"/>
    </location>
</feature>
<dbReference type="FunCoup" id="A0A1Y2F9G0">
    <property type="interactions" value="151"/>
</dbReference>
<dbReference type="PANTHER" id="PTHR13384:SF19">
    <property type="entry name" value="G PATCH DOMAIN-CONTAINING PROTEIN 1"/>
    <property type="match status" value="1"/>
</dbReference>
<feature type="region of interest" description="Disordered" evidence="1">
    <location>
        <begin position="355"/>
        <end position="397"/>
    </location>
</feature>
<feature type="compositionally biased region" description="Basic residues" evidence="1">
    <location>
        <begin position="857"/>
        <end position="867"/>
    </location>
</feature>
<proteinExistence type="predicted"/>
<feature type="region of interest" description="Disordered" evidence="1">
    <location>
        <begin position="654"/>
        <end position="676"/>
    </location>
</feature>
<feature type="region of interest" description="Disordered" evidence="1">
    <location>
        <begin position="315"/>
        <end position="343"/>
    </location>
</feature>
<dbReference type="OrthoDB" id="20507at2759"/>
<feature type="compositionally biased region" description="Low complexity" evidence="1">
    <location>
        <begin position="437"/>
        <end position="451"/>
    </location>
</feature>
<dbReference type="PANTHER" id="PTHR13384">
    <property type="entry name" value="G PATCH DOMAIN-CONTAINING PROTEIN 1"/>
    <property type="match status" value="1"/>
</dbReference>
<dbReference type="Pfam" id="PF01585">
    <property type="entry name" value="G-patch"/>
    <property type="match status" value="1"/>
</dbReference>
<dbReference type="PROSITE" id="PS50174">
    <property type="entry name" value="G_PATCH"/>
    <property type="match status" value="1"/>
</dbReference>
<feature type="region of interest" description="Disordered" evidence="1">
    <location>
        <begin position="437"/>
        <end position="466"/>
    </location>
</feature>
<dbReference type="Pfam" id="PF26093">
    <property type="entry name" value="HTH_TGH"/>
    <property type="match status" value="1"/>
</dbReference>
<dbReference type="GO" id="GO:0006397">
    <property type="term" value="P:mRNA processing"/>
    <property type="evidence" value="ECO:0007669"/>
    <property type="project" value="InterPro"/>
</dbReference>
<feature type="compositionally biased region" description="Gly residues" evidence="1">
    <location>
        <begin position="663"/>
        <end position="674"/>
    </location>
</feature>
<dbReference type="AlphaFoldDB" id="A0A1Y2F9G0"/>
<comment type="caution">
    <text evidence="3">The sequence shown here is derived from an EMBL/GenBank/DDBJ whole genome shotgun (WGS) entry which is preliminary data.</text>
</comment>
<feature type="compositionally biased region" description="Polar residues" evidence="1">
    <location>
        <begin position="790"/>
        <end position="809"/>
    </location>
</feature>
<dbReference type="Proteomes" id="UP000193467">
    <property type="component" value="Unassembled WGS sequence"/>
</dbReference>
<dbReference type="GO" id="GO:0003723">
    <property type="term" value="F:RNA binding"/>
    <property type="evidence" value="ECO:0007669"/>
    <property type="project" value="TreeGrafter"/>
</dbReference>
<reference evidence="3 4" key="1">
    <citation type="submission" date="2016-07" db="EMBL/GenBank/DDBJ databases">
        <title>Pervasive Adenine N6-methylation of Active Genes in Fungi.</title>
        <authorList>
            <consortium name="DOE Joint Genome Institute"/>
            <person name="Mondo S.J."/>
            <person name="Dannebaum R.O."/>
            <person name="Kuo R.C."/>
            <person name="Labutti K."/>
            <person name="Haridas S."/>
            <person name="Kuo A."/>
            <person name="Salamov A."/>
            <person name="Ahrendt S.R."/>
            <person name="Lipzen A."/>
            <person name="Sullivan W."/>
            <person name="Andreopoulos W.B."/>
            <person name="Clum A."/>
            <person name="Lindquist E."/>
            <person name="Daum C."/>
            <person name="Ramamoorthy G.K."/>
            <person name="Gryganskyi A."/>
            <person name="Culley D."/>
            <person name="Magnuson J.K."/>
            <person name="James T.Y."/>
            <person name="O'Malley M.A."/>
            <person name="Stajich J.E."/>
            <person name="Spatafora J.W."/>
            <person name="Visel A."/>
            <person name="Grigoriev I.V."/>
        </authorList>
    </citation>
    <scope>NUCLEOTIDE SEQUENCE [LARGE SCALE GENOMIC DNA]</scope>
    <source>
        <strain evidence="3 4">62-1032</strain>
    </source>
</reference>
<dbReference type="STRING" id="106004.A0A1Y2F9G0"/>
<evidence type="ECO:0000256" key="1">
    <source>
        <dbReference type="SAM" id="MobiDB-lite"/>
    </source>
</evidence>
<protein>
    <recommendedName>
        <fullName evidence="2">G-patch domain-containing protein</fullName>
    </recommendedName>
</protein>
<evidence type="ECO:0000313" key="4">
    <source>
        <dbReference type="Proteomes" id="UP000193467"/>
    </source>
</evidence>
<feature type="region of interest" description="Disordered" evidence="1">
    <location>
        <begin position="87"/>
        <end position="108"/>
    </location>
</feature>
<dbReference type="GO" id="GO:0005634">
    <property type="term" value="C:nucleus"/>
    <property type="evidence" value="ECO:0007669"/>
    <property type="project" value="TreeGrafter"/>
</dbReference>
<name>A0A1Y2F9G0_9BASI</name>
<feature type="compositionally biased region" description="Acidic residues" evidence="1">
    <location>
        <begin position="764"/>
        <end position="778"/>
    </location>
</feature>
<evidence type="ECO:0000259" key="2">
    <source>
        <dbReference type="PROSITE" id="PS50174"/>
    </source>
</evidence>
<feature type="region of interest" description="Disordered" evidence="1">
    <location>
        <begin position="702"/>
        <end position="947"/>
    </location>
</feature>
<feature type="compositionally biased region" description="Polar residues" evidence="1">
    <location>
        <begin position="356"/>
        <end position="365"/>
    </location>
</feature>
<dbReference type="InterPro" id="IPR000467">
    <property type="entry name" value="G_patch_dom"/>
</dbReference>
<sequence>MASARLKRKIENADEAAYGNLNESFVSCGTPLPSLADPKTKDSNEFKPLWQQEVFDEQGRKRLHGAFTGGFSAGYFNTVGSKEGWTPSTFKSSRDNRAQGGNKSVQDAAKSYMDAEDLAEMASSRQLETSSTYKSAPPPPTYDPLMGLFGGAAPSAPTVEPATAALASLIEPASTRVGAKLMRRMGWRDGQGVGPRVTFEQRKKQAVELGLKLDAEEDDEDGAGEASKHYFAPLDRPLKLLEAVGISSDRGWGLGYKPGPNMAKALGVGPVTGEDVAIQTMGDDDDDVYGDSMSMGSLAGGDKKRYGVIELGDEDDDYRMAGSHRRSRPTPRAPPSASQSFHDGARVLPGFELHSETSSGASTSQLPPPPPRGWTPDPARIWTEPSSTDSDKGKGRQLDAEQRGTLLGEPAPPPVPKSVFDYLSAKAKERLAFATSSSAADALPSTPSAPAAPEPDAELHIPPLDGPTALAALKGFQPFSNSSTSPDPIRQKRYTLFLQLSAHLIDVKGSTLPFGPRQLPSGKTQTISELNRELQEYAQAAQVFKPVSGMLAGRFTSGGSGGLVPKVEPGLYQPPAKDPATSSGGLGSFAAAGLEPQLVQKLTPAQEAARAGQWGEATRTTSIFRPAGLVCKRFGVKDPWKGVAEEDIGNDVGGAWKEAGSTGWNGGGGSGGGTKEALGQASMDALMQSSGFKKFQQPMYEEDPPLEDVDVPFSQDQAAPAPPRKQVEKPTLESVGLGDDDKQGEETLTYTKAPKDIFAAIFADSDDEDEDDDDDEPIVQDSAPVKSAILPSSETTSNAPAITSTTVAAPTQPEPEPEPDVSATVLDTSTIADYRPSFVPTSSRATNGTSSSAATSGKKKKSSKRKAATLSFDVDEGEEGAVEAAPKKKKSADGAKRKAKKELKEEDEWAEAPSTVHPEILKAAEAKREEKGAEALGGGRSRASDLF</sequence>
<keyword evidence="4" id="KW-1185">Reference proteome</keyword>
<feature type="compositionally biased region" description="Low complexity" evidence="1">
    <location>
        <begin position="841"/>
        <end position="856"/>
    </location>
</feature>
<evidence type="ECO:0000313" key="3">
    <source>
        <dbReference type="EMBL" id="ORY80267.1"/>
    </source>
</evidence>
<feature type="domain" description="G-patch" evidence="2">
    <location>
        <begin position="174"/>
        <end position="228"/>
    </location>
</feature>
<dbReference type="EMBL" id="MCGR01000025">
    <property type="protein sequence ID" value="ORY80267.1"/>
    <property type="molecule type" value="Genomic_DNA"/>
</dbReference>
<accession>A0A1Y2F9G0</accession>
<gene>
    <name evidence="3" type="ORF">BCR35DRAFT_304462</name>
</gene>
<organism evidence="3 4">
    <name type="scientific">Leucosporidium creatinivorum</name>
    <dbReference type="NCBI Taxonomy" id="106004"/>
    <lineage>
        <taxon>Eukaryota</taxon>
        <taxon>Fungi</taxon>
        <taxon>Dikarya</taxon>
        <taxon>Basidiomycota</taxon>
        <taxon>Pucciniomycotina</taxon>
        <taxon>Microbotryomycetes</taxon>
        <taxon>Leucosporidiales</taxon>
        <taxon>Leucosporidium</taxon>
    </lineage>
</organism>
<dbReference type="InterPro" id="IPR011666">
    <property type="entry name" value="DUF1604"/>
</dbReference>